<protein>
    <submittedName>
        <fullName evidence="1">Uncharacterized protein</fullName>
    </submittedName>
</protein>
<evidence type="ECO:0000313" key="1">
    <source>
        <dbReference type="EMBL" id="MCC8428683.1"/>
    </source>
</evidence>
<dbReference type="RefSeq" id="WP_230549895.1">
    <property type="nucleotide sequence ID" value="NZ_JAJISD010000002.1"/>
</dbReference>
<comment type="caution">
    <text evidence="1">The sequence shown here is derived from an EMBL/GenBank/DDBJ whole genome shotgun (WGS) entry which is preliminary data.</text>
</comment>
<organism evidence="1 2">
    <name type="scientific">Reyranella aquatilis</name>
    <dbReference type="NCBI Taxonomy" id="2035356"/>
    <lineage>
        <taxon>Bacteria</taxon>
        <taxon>Pseudomonadati</taxon>
        <taxon>Pseudomonadota</taxon>
        <taxon>Alphaproteobacteria</taxon>
        <taxon>Hyphomicrobiales</taxon>
        <taxon>Reyranellaceae</taxon>
        <taxon>Reyranella</taxon>
    </lineage>
</organism>
<evidence type="ECO:0000313" key="2">
    <source>
        <dbReference type="Proteomes" id="UP001198862"/>
    </source>
</evidence>
<gene>
    <name evidence="1" type="ORF">LJ725_06895</name>
</gene>
<reference evidence="1 2" key="1">
    <citation type="submission" date="2021-11" db="EMBL/GenBank/DDBJ databases">
        <authorList>
            <person name="Lee D.-H."/>
            <person name="Kim S.-B."/>
        </authorList>
    </citation>
    <scope>NUCLEOTIDE SEQUENCE [LARGE SCALE GENOMIC DNA]</scope>
    <source>
        <strain evidence="1 2">KCTC 52223</strain>
    </source>
</reference>
<accession>A0ABS8KRI5</accession>
<sequence>MLAGLKRTLFPQRVRSRSDLTRFVSGEASYVAQRSTYEFSRNTLAWFGQSAFGDPAFNEAFAVCRWEAFAAIAADMTMVVRAFLDGGADLDPALLRVYADALGEYPAPAHRPQGWSDRHAALLSRFAGSPPDHRPDFKAMGHRTGVIIHEFVPARSNNAEEERQVLAAAVTFGLISFNDRLSQRLVRQALLDNLRLPP</sequence>
<name>A0ABS8KRI5_9HYPH</name>
<proteinExistence type="predicted"/>
<dbReference type="EMBL" id="JAJISD010000002">
    <property type="protein sequence ID" value="MCC8428683.1"/>
    <property type="molecule type" value="Genomic_DNA"/>
</dbReference>
<keyword evidence="2" id="KW-1185">Reference proteome</keyword>
<dbReference type="Proteomes" id="UP001198862">
    <property type="component" value="Unassembled WGS sequence"/>
</dbReference>